<comment type="subcellular location">
    <subcellularLocation>
        <location evidence="8">Cell inner membrane</location>
        <topology evidence="8">Multi-pass membrane protein</topology>
    </subcellularLocation>
    <subcellularLocation>
        <location evidence="1">Membrane</location>
        <topology evidence="1">Multi-pass membrane protein</topology>
    </subcellularLocation>
</comment>
<evidence type="ECO:0000256" key="2">
    <source>
        <dbReference type="ARBA" id="ARBA00022448"/>
    </source>
</evidence>
<keyword evidence="7 8" id="KW-0472">Membrane</keyword>
<feature type="transmembrane region" description="Helical" evidence="8">
    <location>
        <begin position="367"/>
        <end position="388"/>
    </location>
</feature>
<feature type="transmembrane region" description="Helical" evidence="8">
    <location>
        <begin position="408"/>
        <end position="428"/>
    </location>
</feature>
<keyword evidence="8" id="KW-1003">Cell membrane</keyword>
<keyword evidence="2 8" id="KW-0813">Transport</keyword>
<protein>
    <recommendedName>
        <fullName evidence="8">Proton extrusion protein PxcA</fullName>
    </recommendedName>
</protein>
<comment type="similarity">
    <text evidence="8">Belongs to the CemA family.</text>
</comment>
<keyword evidence="4 8" id="KW-0375">Hydrogen ion transport</keyword>
<evidence type="ECO:0000313" key="10">
    <source>
        <dbReference type="Proteomes" id="UP001199525"/>
    </source>
</evidence>
<name>A0ABS8I272_9NOSO</name>
<organism evidence="9 10">
    <name type="scientific">Nostoc favosum CHAB5714</name>
    <dbReference type="NCBI Taxonomy" id="2780399"/>
    <lineage>
        <taxon>Bacteria</taxon>
        <taxon>Bacillati</taxon>
        <taxon>Cyanobacteriota</taxon>
        <taxon>Cyanophyceae</taxon>
        <taxon>Nostocales</taxon>
        <taxon>Nostocaceae</taxon>
        <taxon>Nostoc</taxon>
        <taxon>Nostoc favosum</taxon>
    </lineage>
</organism>
<dbReference type="InterPro" id="IPR004282">
    <property type="entry name" value="CemA"/>
</dbReference>
<dbReference type="Pfam" id="PF03040">
    <property type="entry name" value="CemA"/>
    <property type="match status" value="1"/>
</dbReference>
<dbReference type="RefSeq" id="WP_229482979.1">
    <property type="nucleotide sequence ID" value="NZ_JAIVFQ010000003.1"/>
</dbReference>
<evidence type="ECO:0000256" key="4">
    <source>
        <dbReference type="ARBA" id="ARBA00022781"/>
    </source>
</evidence>
<gene>
    <name evidence="8 9" type="primary">pxcA</name>
    <name evidence="9" type="ORF">LC586_03265</name>
</gene>
<accession>A0ABS8I272</accession>
<keyword evidence="10" id="KW-1185">Reference proteome</keyword>
<feature type="transmembrane region" description="Helical" evidence="8">
    <location>
        <begin position="226"/>
        <end position="245"/>
    </location>
</feature>
<keyword evidence="3 8" id="KW-0812">Transmembrane</keyword>
<proteinExistence type="inferred from homology"/>
<dbReference type="PANTHER" id="PTHR33650">
    <property type="entry name" value="CHLOROPLAST ENVELOPE MEMBRANE PROTEIN-RELATED"/>
    <property type="match status" value="1"/>
</dbReference>
<reference evidence="9 10" key="1">
    <citation type="journal article" date="2021" name="Microorganisms">
        <title>Genome Evolution of Filamentous Cyanobacterium Nostoc Species: From Facultative Symbiosis to Free Living.</title>
        <authorList>
            <person name="Huo D."/>
            <person name="Li H."/>
            <person name="Cai F."/>
            <person name="Guo X."/>
            <person name="Qiao Z."/>
            <person name="Wang W."/>
            <person name="Yu G."/>
            <person name="Li R."/>
        </authorList>
    </citation>
    <scope>NUCLEOTIDE SEQUENCE [LARGE SCALE GENOMIC DNA]</scope>
    <source>
        <strain evidence="9 10">CHAB 5714</strain>
    </source>
</reference>
<keyword evidence="8" id="KW-0997">Cell inner membrane</keyword>
<dbReference type="EMBL" id="JAIVFQ010000003">
    <property type="protein sequence ID" value="MCC5598283.1"/>
    <property type="molecule type" value="Genomic_DNA"/>
</dbReference>
<dbReference type="HAMAP" id="MF_01308">
    <property type="entry name" value="CemA_PxcA"/>
    <property type="match status" value="1"/>
</dbReference>
<dbReference type="NCBIfam" id="NF002703">
    <property type="entry name" value="PRK02507.1-1"/>
    <property type="match status" value="1"/>
</dbReference>
<evidence type="ECO:0000256" key="7">
    <source>
        <dbReference type="ARBA" id="ARBA00023136"/>
    </source>
</evidence>
<evidence type="ECO:0000256" key="8">
    <source>
        <dbReference type="HAMAP-Rule" id="MF_01308"/>
    </source>
</evidence>
<keyword evidence="6 8" id="KW-0406">Ion transport</keyword>
<comment type="caution">
    <text evidence="9">The sequence shown here is derived from an EMBL/GenBank/DDBJ whole genome shotgun (WGS) entry which is preliminary data.</text>
</comment>
<feature type="transmembrane region" description="Helical" evidence="8">
    <location>
        <begin position="329"/>
        <end position="346"/>
    </location>
</feature>
<evidence type="ECO:0000256" key="1">
    <source>
        <dbReference type="ARBA" id="ARBA00004141"/>
    </source>
</evidence>
<evidence type="ECO:0000256" key="6">
    <source>
        <dbReference type="ARBA" id="ARBA00023065"/>
    </source>
</evidence>
<evidence type="ECO:0000256" key="5">
    <source>
        <dbReference type="ARBA" id="ARBA00022989"/>
    </source>
</evidence>
<evidence type="ECO:0000256" key="3">
    <source>
        <dbReference type="ARBA" id="ARBA00022692"/>
    </source>
</evidence>
<dbReference type="Proteomes" id="UP001199525">
    <property type="component" value="Unassembled WGS sequence"/>
</dbReference>
<dbReference type="PANTHER" id="PTHR33650:SF2">
    <property type="entry name" value="CHLOROPLAST ENVELOPE MEMBRANE PROTEIN"/>
    <property type="match status" value="1"/>
</dbReference>
<keyword evidence="5 8" id="KW-1133">Transmembrane helix</keyword>
<sequence length="448" mass="51717">MKNSVFSQKIYSFLLDTYRWYLQTPERSLDQAYDAALKIKEIENKHFNGNKIDIDSAMYSKSVMDYFESDLKKLLKTAKMRLTEFRASRWFLDEENQKAAQKAGIEHPSPSLVLEKLNFIDQVISKYTIISDQITSKALVVKPPNIPVDPVISDNNLLGVNAPSLPPKIPIQSSDHRPKPKLKADTMGVLPRSILSTITRLQVELDPNSEQEVIQNFRQAQRRTIISIRFILLLVIVPLLTHQIAKAFVVGPLVEEFRDTEQMQIFLNSEMEEEALVELQRFEEKLKFENFIRNAPPLLPNQIEIEMKKRAVKLAEEFRHESSNAIKNVFADIFSVVAFIWLLLVSKSSIAVIKDFFDRIVYGLSDSAKAFIIILFTDIFVGFHSPHGWEVLLEGVSRHWGLPANRDFIFLFIATFPVILDTIFKYWIFRYLNRISPSAVATYRNMNE</sequence>
<evidence type="ECO:0000313" key="9">
    <source>
        <dbReference type="EMBL" id="MCC5598283.1"/>
    </source>
</evidence>
<comment type="function">
    <text evidence="8">Required for H(+) efflux immediately after light irradiation to form a rapid H(+) concentration gradient across the thylakoid membranes. Together with PxcL, contributes to transient H(+) uptake following dark to light transition.</text>
</comment>